<dbReference type="EMBL" id="JAOWLY010000001">
    <property type="protein sequence ID" value="MDG4982869.1"/>
    <property type="molecule type" value="Genomic_DNA"/>
</dbReference>
<comment type="caution">
    <text evidence="1">The sequence shown here is derived from an EMBL/GenBank/DDBJ whole genome shotgun (WGS) entry which is preliminary data.</text>
</comment>
<evidence type="ECO:0008006" key="3">
    <source>
        <dbReference type="Google" id="ProtNLM"/>
    </source>
</evidence>
<proteinExistence type="predicted"/>
<dbReference type="PROSITE" id="PS51257">
    <property type="entry name" value="PROKAR_LIPOPROTEIN"/>
    <property type="match status" value="1"/>
</dbReference>
<organism evidence="1 2">
    <name type="scientific">Lactococcus lactis</name>
    <dbReference type="NCBI Taxonomy" id="1358"/>
    <lineage>
        <taxon>Bacteria</taxon>
        <taxon>Bacillati</taxon>
        <taxon>Bacillota</taxon>
        <taxon>Bacilli</taxon>
        <taxon>Lactobacillales</taxon>
        <taxon>Streptococcaceae</taxon>
        <taxon>Lactococcus</taxon>
    </lineage>
</organism>
<gene>
    <name evidence="1" type="ORF">OGZ51_01725</name>
</gene>
<name>A0A9X4NGB3_9LACT</name>
<reference evidence="1" key="2">
    <citation type="journal article" date="2023" name="Food Microbiol.">
        <title>Evaluation of the fermentation potential of lactic acid bacteria isolated from herbs, fruits and vegetables as starter cultures in nut-based milk alternatives.</title>
        <authorList>
            <person name="Huang W."/>
            <person name="Dong A."/>
            <person name="Pham H.T."/>
            <person name="Zhou C."/>
            <person name="Huo Z."/>
            <person name="Watjen A.P."/>
            <person name="Prakash S."/>
            <person name="Bang-Berthelsen C.H."/>
            <person name="Turner M.S."/>
        </authorList>
    </citation>
    <scope>NUCLEOTIDE SEQUENCE</scope>
    <source>
        <strain evidence="1">3</strain>
    </source>
</reference>
<dbReference type="AlphaFoldDB" id="A0A9X4NGB3"/>
<evidence type="ECO:0000313" key="2">
    <source>
        <dbReference type="Proteomes" id="UP001152614"/>
    </source>
</evidence>
<evidence type="ECO:0000313" key="1">
    <source>
        <dbReference type="EMBL" id="MDG4982869.1"/>
    </source>
</evidence>
<protein>
    <recommendedName>
        <fullName evidence="3">Lipoprotein</fullName>
    </recommendedName>
</protein>
<sequence length="81" mass="8979">MKKIIILLMFSTAIFGLLGCSKSEDIESGKVESVKVEVVSTDHDKDDFVIKKSEGKRYAEIAKNDIGKENVPIVLHTADKK</sequence>
<reference evidence="1" key="1">
    <citation type="submission" date="2022-10" db="EMBL/GenBank/DDBJ databases">
        <authorList>
            <person name="Turner M.S."/>
            <person name="Huang W."/>
        </authorList>
    </citation>
    <scope>NUCLEOTIDE SEQUENCE</scope>
    <source>
        <strain evidence="1">3</strain>
    </source>
</reference>
<dbReference type="RefSeq" id="WP_278228654.1">
    <property type="nucleotide sequence ID" value="NZ_JAOWLY010000001.1"/>
</dbReference>
<dbReference type="Proteomes" id="UP001152614">
    <property type="component" value="Unassembled WGS sequence"/>
</dbReference>
<accession>A0A9X4NGB3</accession>